<feature type="domain" description="Glucose/Sorbosone dehydrogenase" evidence="1">
    <location>
        <begin position="50"/>
        <end position="364"/>
    </location>
</feature>
<reference evidence="2 3" key="1">
    <citation type="submission" date="2024-06" db="EMBL/GenBank/DDBJ databases">
        <title>Chitinophaga defluvii sp. nov., isolated from municipal sewage.</title>
        <authorList>
            <person name="Zhang L."/>
        </authorList>
    </citation>
    <scope>NUCLEOTIDE SEQUENCE [LARGE SCALE GENOMIC DNA]</scope>
    <source>
        <strain evidence="2 3">H8</strain>
    </source>
</reference>
<dbReference type="RefSeq" id="WP_354663106.1">
    <property type="nucleotide sequence ID" value="NZ_JBEXAC010000002.1"/>
</dbReference>
<dbReference type="EMBL" id="JBEXAC010000002">
    <property type="protein sequence ID" value="MET7000549.1"/>
    <property type="molecule type" value="Genomic_DNA"/>
</dbReference>
<organism evidence="2 3">
    <name type="scientific">Chitinophaga defluvii</name>
    <dbReference type="NCBI Taxonomy" id="3163343"/>
    <lineage>
        <taxon>Bacteria</taxon>
        <taxon>Pseudomonadati</taxon>
        <taxon>Bacteroidota</taxon>
        <taxon>Chitinophagia</taxon>
        <taxon>Chitinophagales</taxon>
        <taxon>Chitinophagaceae</taxon>
        <taxon>Chitinophaga</taxon>
    </lineage>
</organism>
<dbReference type="PANTHER" id="PTHR19328">
    <property type="entry name" value="HEDGEHOG-INTERACTING PROTEIN"/>
    <property type="match status" value="1"/>
</dbReference>
<dbReference type="SUPFAM" id="SSF50952">
    <property type="entry name" value="Soluble quinoprotein glucose dehydrogenase"/>
    <property type="match status" value="1"/>
</dbReference>
<keyword evidence="3" id="KW-1185">Reference proteome</keyword>
<dbReference type="Proteomes" id="UP001549749">
    <property type="component" value="Unassembled WGS sequence"/>
</dbReference>
<dbReference type="PANTHER" id="PTHR19328:SF13">
    <property type="entry name" value="HIPL1 PROTEIN"/>
    <property type="match status" value="1"/>
</dbReference>
<evidence type="ECO:0000313" key="2">
    <source>
        <dbReference type="EMBL" id="MET7000549.1"/>
    </source>
</evidence>
<evidence type="ECO:0000313" key="3">
    <source>
        <dbReference type="Proteomes" id="UP001549749"/>
    </source>
</evidence>
<comment type="caution">
    <text evidence="2">The sequence shown here is derived from an EMBL/GenBank/DDBJ whole genome shotgun (WGS) entry which is preliminary data.</text>
</comment>
<dbReference type="InterPro" id="IPR011041">
    <property type="entry name" value="Quinoprot_gluc/sorb_DH_b-prop"/>
</dbReference>
<dbReference type="Gene3D" id="2.120.10.30">
    <property type="entry name" value="TolB, C-terminal domain"/>
    <property type="match status" value="1"/>
</dbReference>
<protein>
    <submittedName>
        <fullName evidence="2">PQQ-dependent sugar dehydrogenase</fullName>
    </submittedName>
</protein>
<name>A0ABV2TEL2_9BACT</name>
<dbReference type="InterPro" id="IPR012938">
    <property type="entry name" value="Glc/Sorbosone_DH"/>
</dbReference>
<dbReference type="Pfam" id="PF07995">
    <property type="entry name" value="GSDH"/>
    <property type="match status" value="1"/>
</dbReference>
<proteinExistence type="predicted"/>
<sequence>MKPLQYLSLLLPIILWVMLLPTASCKKEAKPPARDEEWPADSIRTVVEGLNFPWEIHWGPDDHIWMTERNGQISRIVPKTGQVIPLLRISEAKAMGEGGLLGMTLHPDFNTQPYVYVIYNYDKSGTYTEKVVRYTYGNGALSSPVTLLDNINAGNIHNGARLLISTGAAPKLWISTGDAGQSAVAQNTAAPNGKILRINLDGSIPADNPFPNNPVWSYGHRNPQGLVQTDNTLYSSEHGQNIEDEVNIIEKQRNYGWPNVEGPCDQPGEATFCNANNVKQPVWSSGNSTVATSGMDYYNHDRIPQWKNSLLLTTLKGRRLYQLKLGADGKSVTGTTTYFTNAFGRLRDVCISPAGRVYLCTSNGGNADKVVEISY</sequence>
<gene>
    <name evidence="2" type="ORF">ABR189_24365</name>
</gene>
<dbReference type="InterPro" id="IPR011042">
    <property type="entry name" value="6-blade_b-propeller_TolB-like"/>
</dbReference>
<evidence type="ECO:0000259" key="1">
    <source>
        <dbReference type="Pfam" id="PF07995"/>
    </source>
</evidence>
<accession>A0ABV2TEL2</accession>